<dbReference type="Gene3D" id="2.60.40.1120">
    <property type="entry name" value="Carboxypeptidase-like, regulatory domain"/>
    <property type="match status" value="1"/>
</dbReference>
<comment type="caution">
    <text evidence="9">The sequence shown here is derived from an EMBL/GenBank/DDBJ whole genome shotgun (WGS) entry which is preliminary data.</text>
</comment>
<proteinExistence type="inferred from homology"/>
<dbReference type="NCBIfam" id="TIGR04056">
    <property type="entry name" value="OMP_RagA_SusC"/>
    <property type="match status" value="1"/>
</dbReference>
<evidence type="ECO:0000256" key="4">
    <source>
        <dbReference type="ARBA" id="ARBA00022692"/>
    </source>
</evidence>
<name>A0ABU5S2P8_9BACT</name>
<dbReference type="SUPFAM" id="SSF49464">
    <property type="entry name" value="Carboxypeptidase regulatory domain-like"/>
    <property type="match status" value="1"/>
</dbReference>
<dbReference type="NCBIfam" id="TIGR04057">
    <property type="entry name" value="SusC_RagA_signa"/>
    <property type="match status" value="1"/>
</dbReference>
<sequence>MQKNSLLLFLGVTLIVVQLGAVKLFASTRIDTKQNQSGQRIANNAVDETITGTVTSADGEKLAGVTVSIKGTTKGVLTDKNGQFKIIVAKEKSTLVFSFIGYKKQEIVLVKQTVLTITLQEETSVLDEVQVISTGYGSVSKRDYTGSTGAVKMSDFEKAPVRSFDEALAGRLAGVQVTSADGQPGSNADIVIRGTGTLSGSTAPLFVIDGFIQESANYNALNPSDIESIEVLKDASATAIYGARGANGVIIVTTKRGKAAKPTITYNTYFGTQKIAKKMALMDAYEFVRLQADINPTWTATNYFSDSKTLESYRNAEAIDWQDKMYQEASFQNHALSLAGKSGKTSYLLSGNFVDQQGLIINSGFNRYQGRLALDQEINNHLKIGITTNYGVTSSFGNVVNTQTVSGNTGSLNDAAYNLIYNVWSYRPLSGLMSIAELENMVEDGGSAIADSDRFNPYIQASNEINERTQNAFSSNAYLEYKFLKNFKLRVTGGITLNSEEQRLFYNSLTRTGSPLTRFGLTNGPNGAINTRGTFNYQNENLLFYDKKIGKDHSIGALVGMTLQKNTSNSRSFSALQVPNEVLGINGLDEGTPFRVGVSSTLNTMMSYLGRINYSYKSKYSFTASMRADGSSKFREGHQWGYFPSGALAWRFSDEPFMKKWNSVLSDGKLRASYGITGNNRVSDFATYATVTTPFNSRYVFNNIVTVGSAPSTIANPSLTWETSSMLDIGLELGFINNRINLEVDYYKKKTYDLLLNSTISSTTGFSSAFQNVGDIQNEGLEFTWNSLNVKAKDFSWSSNFNISFNRNRVLRLANNENAMLTTVSGSFSGNLTSYSLYIAKVGQPVAQFYGFIADGLYQVSDFDVSRNGANTSYILKDGVPYYGTKANIQPGDAKFKDLNGDGLLNNNDNTVIGNPYPLHIGGFSNAFTYKGFDLNVFFQWSYGNEVFNANRIMMESTTTGDDRDLGMNMFATYADRWSFTNQNGQFPRARTNAGGVRVYSDRHVEDGSFIRLKTISVGYNVPAKFLKKAGISALRLYASAQNLKTWTKYQGPDPEVSTKNSALTPAFDFSPYPRARVVVVGLNLTL</sequence>
<organism evidence="9 10">
    <name type="scientific">Arcicella gelida</name>
    <dbReference type="NCBI Taxonomy" id="2984195"/>
    <lineage>
        <taxon>Bacteria</taxon>
        <taxon>Pseudomonadati</taxon>
        <taxon>Bacteroidota</taxon>
        <taxon>Cytophagia</taxon>
        <taxon>Cytophagales</taxon>
        <taxon>Flectobacillaceae</taxon>
        <taxon>Arcicella</taxon>
    </lineage>
</organism>
<dbReference type="Pfam" id="PF13715">
    <property type="entry name" value="CarbopepD_reg_2"/>
    <property type="match status" value="1"/>
</dbReference>
<dbReference type="PROSITE" id="PS52016">
    <property type="entry name" value="TONB_DEPENDENT_REC_3"/>
    <property type="match status" value="1"/>
</dbReference>
<keyword evidence="10" id="KW-1185">Reference proteome</keyword>
<dbReference type="Proteomes" id="UP001303899">
    <property type="component" value="Unassembled WGS sequence"/>
</dbReference>
<dbReference type="InterPro" id="IPR012910">
    <property type="entry name" value="Plug_dom"/>
</dbReference>
<dbReference type="InterPro" id="IPR037066">
    <property type="entry name" value="Plug_dom_sf"/>
</dbReference>
<evidence type="ECO:0000256" key="6">
    <source>
        <dbReference type="ARBA" id="ARBA00023237"/>
    </source>
</evidence>
<dbReference type="InterPro" id="IPR039426">
    <property type="entry name" value="TonB-dep_rcpt-like"/>
</dbReference>
<evidence type="ECO:0000256" key="7">
    <source>
        <dbReference type="PROSITE-ProRule" id="PRU01360"/>
    </source>
</evidence>
<evidence type="ECO:0000256" key="5">
    <source>
        <dbReference type="ARBA" id="ARBA00023136"/>
    </source>
</evidence>
<evidence type="ECO:0000259" key="8">
    <source>
        <dbReference type="Pfam" id="PF07715"/>
    </source>
</evidence>
<keyword evidence="5 7" id="KW-0472">Membrane</keyword>
<keyword evidence="3 7" id="KW-1134">Transmembrane beta strand</keyword>
<keyword evidence="9" id="KW-0675">Receptor</keyword>
<dbReference type="InterPro" id="IPR036942">
    <property type="entry name" value="Beta-barrel_TonB_sf"/>
</dbReference>
<reference evidence="9 10" key="1">
    <citation type="submission" date="2023-12" db="EMBL/GenBank/DDBJ databases">
        <title>Novel species of the genus Arcicella isolated from rivers.</title>
        <authorList>
            <person name="Lu H."/>
        </authorList>
    </citation>
    <scope>NUCLEOTIDE SEQUENCE [LARGE SCALE GENOMIC DNA]</scope>
    <source>
        <strain evidence="9 10">DC2W</strain>
    </source>
</reference>
<evidence type="ECO:0000256" key="3">
    <source>
        <dbReference type="ARBA" id="ARBA00022452"/>
    </source>
</evidence>
<dbReference type="InterPro" id="IPR008969">
    <property type="entry name" value="CarboxyPept-like_regulatory"/>
</dbReference>
<feature type="domain" description="TonB-dependent receptor plug" evidence="8">
    <location>
        <begin position="141"/>
        <end position="249"/>
    </location>
</feature>
<dbReference type="RefSeq" id="WP_323327628.1">
    <property type="nucleotide sequence ID" value="NZ_JAYGIL010000007.1"/>
</dbReference>
<dbReference type="InterPro" id="IPR023997">
    <property type="entry name" value="TonB-dep_OMP_SusC/RagA_CS"/>
</dbReference>
<keyword evidence="4 7" id="KW-0812">Transmembrane</keyword>
<protein>
    <submittedName>
        <fullName evidence="9">TonB-dependent receptor</fullName>
    </submittedName>
</protein>
<dbReference type="Gene3D" id="2.170.130.10">
    <property type="entry name" value="TonB-dependent receptor, plug domain"/>
    <property type="match status" value="1"/>
</dbReference>
<evidence type="ECO:0000256" key="1">
    <source>
        <dbReference type="ARBA" id="ARBA00004571"/>
    </source>
</evidence>
<dbReference type="SUPFAM" id="SSF56935">
    <property type="entry name" value="Porins"/>
    <property type="match status" value="1"/>
</dbReference>
<gene>
    <name evidence="9" type="ORF">VB776_07550</name>
</gene>
<comment type="similarity">
    <text evidence="7">Belongs to the TonB-dependent receptor family.</text>
</comment>
<keyword evidence="6 7" id="KW-0998">Cell outer membrane</keyword>
<dbReference type="Pfam" id="PF07715">
    <property type="entry name" value="Plug"/>
    <property type="match status" value="1"/>
</dbReference>
<dbReference type="InterPro" id="IPR023996">
    <property type="entry name" value="TonB-dep_OMP_SusC/RagA"/>
</dbReference>
<dbReference type="EMBL" id="JAYGIL010000007">
    <property type="protein sequence ID" value="MEA5402763.1"/>
    <property type="molecule type" value="Genomic_DNA"/>
</dbReference>
<accession>A0ABU5S2P8</accession>
<comment type="subcellular location">
    <subcellularLocation>
        <location evidence="1 7">Cell outer membrane</location>
        <topology evidence="1 7">Multi-pass membrane protein</topology>
    </subcellularLocation>
</comment>
<dbReference type="Gene3D" id="2.40.170.20">
    <property type="entry name" value="TonB-dependent receptor, beta-barrel domain"/>
    <property type="match status" value="1"/>
</dbReference>
<evidence type="ECO:0000313" key="10">
    <source>
        <dbReference type="Proteomes" id="UP001303899"/>
    </source>
</evidence>
<evidence type="ECO:0000256" key="2">
    <source>
        <dbReference type="ARBA" id="ARBA00022448"/>
    </source>
</evidence>
<evidence type="ECO:0000313" key="9">
    <source>
        <dbReference type="EMBL" id="MEA5402763.1"/>
    </source>
</evidence>
<keyword evidence="2 7" id="KW-0813">Transport</keyword>